<dbReference type="PRINTS" id="PR00625">
    <property type="entry name" value="JDOMAIN"/>
</dbReference>
<dbReference type="PROSITE" id="PS50076">
    <property type="entry name" value="DNAJ_2"/>
    <property type="match status" value="1"/>
</dbReference>
<feature type="transmembrane region" description="Helical" evidence="1">
    <location>
        <begin position="165"/>
        <end position="184"/>
    </location>
</feature>
<keyword evidence="1" id="KW-0812">Transmembrane</keyword>
<protein>
    <recommendedName>
        <fullName evidence="2">J domain-containing protein</fullName>
    </recommendedName>
</protein>
<evidence type="ECO:0000313" key="4">
    <source>
        <dbReference type="Proteomes" id="UP000281553"/>
    </source>
</evidence>
<dbReference type="InterPro" id="IPR036869">
    <property type="entry name" value="J_dom_sf"/>
</dbReference>
<dbReference type="SMART" id="SM00271">
    <property type="entry name" value="DnaJ"/>
    <property type="match status" value="1"/>
</dbReference>
<gene>
    <name evidence="3" type="ORF">DILT_LOCUS13251</name>
</gene>
<dbReference type="Gene3D" id="1.10.287.110">
    <property type="entry name" value="DnaJ domain"/>
    <property type="match status" value="1"/>
</dbReference>
<dbReference type="EMBL" id="UYRU01069458">
    <property type="protein sequence ID" value="VDN18734.1"/>
    <property type="molecule type" value="Genomic_DNA"/>
</dbReference>
<dbReference type="AlphaFoldDB" id="A0A3P7LPK3"/>
<dbReference type="OrthoDB" id="552049at2759"/>
<dbReference type="SUPFAM" id="SSF46565">
    <property type="entry name" value="Chaperone J-domain"/>
    <property type="match status" value="1"/>
</dbReference>
<keyword evidence="1" id="KW-0472">Membrane</keyword>
<keyword evidence="1" id="KW-1133">Transmembrane helix</keyword>
<evidence type="ECO:0000259" key="2">
    <source>
        <dbReference type="PROSITE" id="PS50076"/>
    </source>
</evidence>
<accession>A0A3P7LPK3</accession>
<evidence type="ECO:0000256" key="1">
    <source>
        <dbReference type="SAM" id="Phobius"/>
    </source>
</evidence>
<keyword evidence="4" id="KW-1185">Reference proteome</keyword>
<dbReference type="InterPro" id="IPR001623">
    <property type="entry name" value="DnaJ_domain"/>
</dbReference>
<dbReference type="PANTHER" id="PTHR44825:SF1">
    <property type="entry name" value="DNAJ HOMOLOG SUBFAMILY C MEMBER 4"/>
    <property type="match status" value="1"/>
</dbReference>
<dbReference type="PANTHER" id="PTHR44825">
    <property type="match status" value="1"/>
</dbReference>
<dbReference type="InterPro" id="IPR052763">
    <property type="entry name" value="DnaJ_C4"/>
</dbReference>
<organism evidence="3 4">
    <name type="scientific">Dibothriocephalus latus</name>
    <name type="common">Fish tapeworm</name>
    <name type="synonym">Diphyllobothrium latum</name>
    <dbReference type="NCBI Taxonomy" id="60516"/>
    <lineage>
        <taxon>Eukaryota</taxon>
        <taxon>Metazoa</taxon>
        <taxon>Spiralia</taxon>
        <taxon>Lophotrochozoa</taxon>
        <taxon>Platyhelminthes</taxon>
        <taxon>Cestoda</taxon>
        <taxon>Eucestoda</taxon>
        <taxon>Diphyllobothriidea</taxon>
        <taxon>Diphyllobothriidae</taxon>
        <taxon>Dibothriocephalus</taxon>
    </lineage>
</organism>
<evidence type="ECO:0000313" key="3">
    <source>
        <dbReference type="EMBL" id="VDN18734.1"/>
    </source>
</evidence>
<feature type="domain" description="J" evidence="2">
    <location>
        <begin position="19"/>
        <end position="84"/>
    </location>
</feature>
<dbReference type="Proteomes" id="UP000281553">
    <property type="component" value="Unassembled WGS sequence"/>
</dbReference>
<dbReference type="Pfam" id="PF00226">
    <property type="entry name" value="DnaJ"/>
    <property type="match status" value="1"/>
</dbReference>
<reference evidence="3 4" key="1">
    <citation type="submission" date="2018-11" db="EMBL/GenBank/DDBJ databases">
        <authorList>
            <consortium name="Pathogen Informatics"/>
        </authorList>
    </citation>
    <scope>NUCLEOTIDE SEQUENCE [LARGE SCALE GENOMIC DNA]</scope>
</reference>
<dbReference type="CDD" id="cd06257">
    <property type="entry name" value="DnaJ"/>
    <property type="match status" value="1"/>
</dbReference>
<proteinExistence type="predicted"/>
<name>A0A3P7LPK3_DIBLA</name>
<sequence length="186" mass="21545">MICYDSSYRSVTATTAARDYYRILQIRPNASPEEVKQAFIALSKKYHPDMAGSDPQSHTKFIEISEAFSVLGKEQSRREYDLQRRLNAFGANAEGYKMTYPKVDQSIDPQVLESYDVEMHRRWNSRLNQWARDQGEYELERGIHMNPVSPGLSASYISTEESRHFTYMLVGFAAFCAAMTYLYMQM</sequence>